<feature type="domain" description="Dual OB-containing" evidence="1">
    <location>
        <begin position="8"/>
        <end position="232"/>
    </location>
</feature>
<dbReference type="AlphaFoldDB" id="A0A1N7PS78"/>
<dbReference type="EMBL" id="FTOA01000008">
    <property type="protein sequence ID" value="SIT13448.1"/>
    <property type="molecule type" value="Genomic_DNA"/>
</dbReference>
<keyword evidence="3" id="KW-1185">Reference proteome</keyword>
<organism evidence="2 3">
    <name type="scientific">Insolitispirillum peregrinum</name>
    <dbReference type="NCBI Taxonomy" id="80876"/>
    <lineage>
        <taxon>Bacteria</taxon>
        <taxon>Pseudomonadati</taxon>
        <taxon>Pseudomonadota</taxon>
        <taxon>Alphaproteobacteria</taxon>
        <taxon>Rhodospirillales</taxon>
        <taxon>Novispirillaceae</taxon>
        <taxon>Insolitispirillum</taxon>
    </lineage>
</organism>
<dbReference type="InterPro" id="IPR054335">
    <property type="entry name" value="DuOB_dom"/>
</dbReference>
<dbReference type="Proteomes" id="UP000185678">
    <property type="component" value="Unassembled WGS sequence"/>
</dbReference>
<proteinExistence type="predicted"/>
<reference evidence="2 3" key="1">
    <citation type="submission" date="2017-01" db="EMBL/GenBank/DDBJ databases">
        <authorList>
            <person name="Mah S.A."/>
            <person name="Swanson W.J."/>
            <person name="Moy G.W."/>
            <person name="Vacquier V.D."/>
        </authorList>
    </citation>
    <scope>NUCLEOTIDE SEQUENCE [LARGE SCALE GENOMIC DNA]</scope>
    <source>
        <strain evidence="2 3">DSM 11589</strain>
    </source>
</reference>
<name>A0A1N7PS78_9PROT</name>
<dbReference type="Pfam" id="PF22557">
    <property type="entry name" value="DuOB"/>
    <property type="match status" value="1"/>
</dbReference>
<sequence>MPTYNLIITDVTRYGNLFCVAGWDMNSGRMIRPEPPTANSAAEASRFWTDQNAGPGTFFAVGNVVRFDAAIAPADFAFPHATEDRIFIAGNNSAILGQLTAAQIAQTVAAGVSASIDEAFGGQLHRAHSGKAHVVAGTQTSSLDAIEIQPDSISFYEDNPSPGKRRLRALIDENGVEYDFSVPADAARSRFLTDGIVALEADVAASQRIHVRLGLCRPFAEMPNSCYAQVNGLYFL</sequence>
<dbReference type="RefSeq" id="WP_407656332.1">
    <property type="nucleotide sequence ID" value="NZ_FTOA01000008.1"/>
</dbReference>
<evidence type="ECO:0000259" key="1">
    <source>
        <dbReference type="Pfam" id="PF22557"/>
    </source>
</evidence>
<accession>A0A1N7PS78</accession>
<evidence type="ECO:0000313" key="2">
    <source>
        <dbReference type="EMBL" id="SIT13448.1"/>
    </source>
</evidence>
<gene>
    <name evidence="2" type="ORF">SAMN05421779_10818</name>
</gene>
<evidence type="ECO:0000313" key="3">
    <source>
        <dbReference type="Proteomes" id="UP000185678"/>
    </source>
</evidence>
<protein>
    <recommendedName>
        <fullName evidence="1">Dual OB-containing domain-containing protein</fullName>
    </recommendedName>
</protein>